<dbReference type="InterPro" id="IPR010982">
    <property type="entry name" value="Lambda_DNA-bd_dom_sf"/>
</dbReference>
<dbReference type="Pfam" id="PF01381">
    <property type="entry name" value="HTH_3"/>
    <property type="match status" value="1"/>
</dbReference>
<dbReference type="PROSITE" id="PS50943">
    <property type="entry name" value="HTH_CROC1"/>
    <property type="match status" value="1"/>
</dbReference>
<dbReference type="EMBL" id="VHSG01000026">
    <property type="protein sequence ID" value="TQV69868.1"/>
    <property type="molecule type" value="Genomic_DNA"/>
</dbReference>
<dbReference type="Gene3D" id="1.10.260.40">
    <property type="entry name" value="lambda repressor-like DNA-binding domains"/>
    <property type="match status" value="1"/>
</dbReference>
<evidence type="ECO:0000313" key="3">
    <source>
        <dbReference type="Proteomes" id="UP000319732"/>
    </source>
</evidence>
<dbReference type="GO" id="GO:0003677">
    <property type="term" value="F:DNA binding"/>
    <property type="evidence" value="ECO:0007669"/>
    <property type="project" value="InterPro"/>
</dbReference>
<proteinExistence type="predicted"/>
<dbReference type="CDD" id="cd00093">
    <property type="entry name" value="HTH_XRE"/>
    <property type="match status" value="1"/>
</dbReference>
<gene>
    <name evidence="2" type="ORF">FKG94_22205</name>
</gene>
<evidence type="ECO:0000313" key="2">
    <source>
        <dbReference type="EMBL" id="TQV69868.1"/>
    </source>
</evidence>
<dbReference type="Proteomes" id="UP000319732">
    <property type="component" value="Unassembled WGS sequence"/>
</dbReference>
<dbReference type="InterPro" id="IPR001387">
    <property type="entry name" value="Cro/C1-type_HTH"/>
</dbReference>
<dbReference type="OrthoDB" id="21915at2"/>
<dbReference type="AlphaFoldDB" id="A0A545SY20"/>
<protein>
    <submittedName>
        <fullName evidence="2">Helix-turn-helix transcriptional regulator</fullName>
    </submittedName>
</protein>
<reference evidence="2 3" key="1">
    <citation type="submission" date="2019-06" db="EMBL/GenBank/DDBJ databases">
        <title>Whole genome sequence for Cellvibrionaceae sp. R142.</title>
        <authorList>
            <person name="Wang G."/>
        </authorList>
    </citation>
    <scope>NUCLEOTIDE SEQUENCE [LARGE SCALE GENOMIC DNA]</scope>
    <source>
        <strain evidence="2 3">R142</strain>
    </source>
</reference>
<keyword evidence="3" id="KW-1185">Reference proteome</keyword>
<dbReference type="SUPFAM" id="SSF47413">
    <property type="entry name" value="lambda repressor-like DNA-binding domains"/>
    <property type="match status" value="1"/>
</dbReference>
<accession>A0A545SY20</accession>
<sequence>MCSIIGVFMAISKSLGEAIRQIREANGQTQEQVSAGGGMSNRHYQDIEGGKIMPSLDMVFKVARGLGMEADKLIAPVWQAWKVQGCDPRPSSAGD</sequence>
<organism evidence="2 3">
    <name type="scientific">Exilibacterium tricleocarpae</name>
    <dbReference type="NCBI Taxonomy" id="2591008"/>
    <lineage>
        <taxon>Bacteria</taxon>
        <taxon>Pseudomonadati</taxon>
        <taxon>Pseudomonadota</taxon>
        <taxon>Gammaproteobacteria</taxon>
        <taxon>Cellvibrionales</taxon>
        <taxon>Cellvibrionaceae</taxon>
        <taxon>Exilibacterium</taxon>
    </lineage>
</organism>
<comment type="caution">
    <text evidence="2">The sequence shown here is derived from an EMBL/GenBank/DDBJ whole genome shotgun (WGS) entry which is preliminary data.</text>
</comment>
<evidence type="ECO:0000259" key="1">
    <source>
        <dbReference type="PROSITE" id="PS50943"/>
    </source>
</evidence>
<feature type="domain" description="HTH cro/C1-type" evidence="1">
    <location>
        <begin position="19"/>
        <end position="73"/>
    </location>
</feature>
<dbReference type="SMART" id="SM00530">
    <property type="entry name" value="HTH_XRE"/>
    <property type="match status" value="1"/>
</dbReference>
<name>A0A545SY20_9GAMM</name>